<organism evidence="2 3">
    <name type="scientific">Alishewanella longhuensis</name>
    <dbReference type="NCBI Taxonomy" id="1091037"/>
    <lineage>
        <taxon>Bacteria</taxon>
        <taxon>Pseudomonadati</taxon>
        <taxon>Pseudomonadota</taxon>
        <taxon>Gammaproteobacteria</taxon>
        <taxon>Alteromonadales</taxon>
        <taxon>Alteromonadaceae</taxon>
        <taxon>Alishewanella</taxon>
    </lineage>
</organism>
<dbReference type="EMBL" id="BNAO01000003">
    <property type="protein sequence ID" value="GHG67795.1"/>
    <property type="molecule type" value="Genomic_DNA"/>
</dbReference>
<protein>
    <recommendedName>
        <fullName evidence="4">MSHA biogenesis protein MshC</fullName>
    </recommendedName>
</protein>
<keyword evidence="3" id="KW-1185">Reference proteome</keyword>
<comment type="caution">
    <text evidence="2">The sequence shown here is derived from an EMBL/GenBank/DDBJ whole genome shotgun (WGS) entry which is preliminary data.</text>
</comment>
<dbReference type="SUPFAM" id="SSF54523">
    <property type="entry name" value="Pili subunits"/>
    <property type="match status" value="1"/>
</dbReference>
<keyword evidence="1" id="KW-0812">Transmembrane</keyword>
<dbReference type="PROSITE" id="PS00409">
    <property type="entry name" value="PROKAR_NTER_METHYL"/>
    <property type="match status" value="1"/>
</dbReference>
<feature type="transmembrane region" description="Helical" evidence="1">
    <location>
        <begin position="7"/>
        <end position="28"/>
    </location>
</feature>
<keyword evidence="1" id="KW-1133">Transmembrane helix</keyword>
<proteinExistence type="predicted"/>
<dbReference type="Proteomes" id="UP000659697">
    <property type="component" value="Unassembled WGS sequence"/>
</dbReference>
<evidence type="ECO:0008006" key="4">
    <source>
        <dbReference type="Google" id="ProtNLM"/>
    </source>
</evidence>
<accession>A0ABQ3L679</accession>
<sequence>MHRQPQGFSLVELIVVIIILGVLAISLVPRFFSLSGSSEYLVREQAIALLRRAQQQAMHCTASTGICPENALTIAMDRIGVTNGCINDARHLCISDGTVSLRLIPAGLSSLSFDSWGRPLQCTGQNGCQLQVQGQSSLPICIEQQGYIHAC</sequence>
<dbReference type="RefSeq" id="WP_189432215.1">
    <property type="nucleotide sequence ID" value="NZ_BNAO01000003.1"/>
</dbReference>
<evidence type="ECO:0000313" key="3">
    <source>
        <dbReference type="Proteomes" id="UP000659697"/>
    </source>
</evidence>
<reference evidence="3" key="1">
    <citation type="journal article" date="2019" name="Int. J. Syst. Evol. Microbiol.">
        <title>The Global Catalogue of Microorganisms (GCM) 10K type strain sequencing project: providing services to taxonomists for standard genome sequencing and annotation.</title>
        <authorList>
            <consortium name="The Broad Institute Genomics Platform"/>
            <consortium name="The Broad Institute Genome Sequencing Center for Infectious Disease"/>
            <person name="Wu L."/>
            <person name="Ma J."/>
        </authorList>
    </citation>
    <scope>NUCLEOTIDE SEQUENCE [LARGE SCALE GENOMIC DNA]</scope>
    <source>
        <strain evidence="3">CGMCC 1.7003</strain>
    </source>
</reference>
<dbReference type="NCBIfam" id="TIGR02532">
    <property type="entry name" value="IV_pilin_GFxxxE"/>
    <property type="match status" value="1"/>
</dbReference>
<evidence type="ECO:0000313" key="2">
    <source>
        <dbReference type="EMBL" id="GHG67795.1"/>
    </source>
</evidence>
<dbReference type="InterPro" id="IPR012902">
    <property type="entry name" value="N_methyl_site"/>
</dbReference>
<dbReference type="Gene3D" id="3.30.700.10">
    <property type="entry name" value="Glycoprotein, Type 4 Pilin"/>
    <property type="match status" value="1"/>
</dbReference>
<dbReference type="InterPro" id="IPR045584">
    <property type="entry name" value="Pilin-like"/>
</dbReference>
<gene>
    <name evidence="2" type="ORF">GCM10010919_16770</name>
</gene>
<name>A0ABQ3L679_9ALTE</name>
<evidence type="ECO:0000256" key="1">
    <source>
        <dbReference type="SAM" id="Phobius"/>
    </source>
</evidence>
<dbReference type="Pfam" id="PF07963">
    <property type="entry name" value="N_methyl"/>
    <property type="match status" value="1"/>
</dbReference>
<keyword evidence="1" id="KW-0472">Membrane</keyword>